<gene>
    <name evidence="1" type="ORF">EV696_104252</name>
</gene>
<name>A0A4R6UTF7_9GAMM</name>
<evidence type="ECO:0000313" key="2">
    <source>
        <dbReference type="Proteomes" id="UP000295375"/>
    </source>
</evidence>
<accession>A0A4R6UTF7</accession>
<evidence type="ECO:0000313" key="1">
    <source>
        <dbReference type="EMBL" id="TDQ49546.1"/>
    </source>
</evidence>
<protein>
    <submittedName>
        <fullName evidence="1">Uncharacterized protein</fullName>
    </submittedName>
</protein>
<comment type="caution">
    <text evidence="1">The sequence shown here is derived from an EMBL/GenBank/DDBJ whole genome shotgun (WGS) entry which is preliminary data.</text>
</comment>
<organism evidence="1 2">
    <name type="scientific">Permianibacter aggregans</name>
    <dbReference type="NCBI Taxonomy" id="1510150"/>
    <lineage>
        <taxon>Bacteria</taxon>
        <taxon>Pseudomonadati</taxon>
        <taxon>Pseudomonadota</taxon>
        <taxon>Gammaproteobacteria</taxon>
        <taxon>Pseudomonadales</taxon>
        <taxon>Pseudomonadaceae</taxon>
        <taxon>Permianibacter</taxon>
    </lineage>
</organism>
<keyword evidence="2" id="KW-1185">Reference proteome</keyword>
<dbReference type="AlphaFoldDB" id="A0A4R6UTF7"/>
<proteinExistence type="predicted"/>
<sequence>MRQLLLICALCLTACTVKEGAKNTVNVLGMLFGAMPPPEQTTVLQELTKEYDRCKAAGGGDECAQEAYAMVRKVKGMPEKPLPEGVVIIREDKDDPTVTVKKQE</sequence>
<dbReference type="EMBL" id="SNYM01000004">
    <property type="protein sequence ID" value="TDQ49546.1"/>
    <property type="molecule type" value="Genomic_DNA"/>
</dbReference>
<reference evidence="1 2" key="1">
    <citation type="submission" date="2019-03" db="EMBL/GenBank/DDBJ databases">
        <title>Genomic Encyclopedia of Type Strains, Phase IV (KMG-IV): sequencing the most valuable type-strain genomes for metagenomic binning, comparative biology and taxonomic classification.</title>
        <authorList>
            <person name="Goeker M."/>
        </authorList>
    </citation>
    <scope>NUCLEOTIDE SEQUENCE [LARGE SCALE GENOMIC DNA]</scope>
    <source>
        <strain evidence="1 2">DSM 103792</strain>
    </source>
</reference>
<dbReference type="Proteomes" id="UP000295375">
    <property type="component" value="Unassembled WGS sequence"/>
</dbReference>
<dbReference type="RefSeq" id="WP_133589230.1">
    <property type="nucleotide sequence ID" value="NZ_CP037953.1"/>
</dbReference>